<dbReference type="EMBL" id="JARESE010000019">
    <property type="protein sequence ID" value="MDE8651488.1"/>
    <property type="molecule type" value="Genomic_DNA"/>
</dbReference>
<proteinExistence type="inferred from homology"/>
<dbReference type="Pfam" id="PF13347">
    <property type="entry name" value="MFS_2"/>
    <property type="match status" value="1"/>
</dbReference>
<comment type="caution">
    <text evidence="3">The sequence shown here is derived from an EMBL/GenBank/DDBJ whole genome shotgun (WGS) entry which is preliminary data.</text>
</comment>
<protein>
    <submittedName>
        <fullName evidence="3">MFS transporter</fullName>
    </submittedName>
</protein>
<dbReference type="SUPFAM" id="SSF103473">
    <property type="entry name" value="MFS general substrate transporter"/>
    <property type="match status" value="1"/>
</dbReference>
<keyword evidence="2" id="KW-0812">Transmembrane</keyword>
<feature type="transmembrane region" description="Helical" evidence="2">
    <location>
        <begin position="419"/>
        <end position="441"/>
    </location>
</feature>
<feature type="transmembrane region" description="Helical" evidence="2">
    <location>
        <begin position="57"/>
        <end position="77"/>
    </location>
</feature>
<feature type="transmembrane region" description="Helical" evidence="2">
    <location>
        <begin position="98"/>
        <end position="116"/>
    </location>
</feature>
<feature type="transmembrane region" description="Helical" evidence="2">
    <location>
        <begin position="281"/>
        <end position="304"/>
    </location>
</feature>
<keyword evidence="2" id="KW-0472">Membrane</keyword>
<dbReference type="InterPro" id="IPR036259">
    <property type="entry name" value="MFS_trans_sf"/>
</dbReference>
<evidence type="ECO:0000256" key="1">
    <source>
        <dbReference type="ARBA" id="ARBA00009617"/>
    </source>
</evidence>
<dbReference type="Proteomes" id="UP001216253">
    <property type="component" value="Unassembled WGS sequence"/>
</dbReference>
<evidence type="ECO:0000313" key="3">
    <source>
        <dbReference type="EMBL" id="MDE8651488.1"/>
    </source>
</evidence>
<name>A0ABT5WN69_9SPHN</name>
<dbReference type="RefSeq" id="WP_275227586.1">
    <property type="nucleotide sequence ID" value="NZ_JARESE010000019.1"/>
</dbReference>
<feature type="transmembrane region" description="Helical" evidence="2">
    <location>
        <begin position="161"/>
        <end position="183"/>
    </location>
</feature>
<reference evidence="3 4" key="1">
    <citation type="submission" date="2023-03" db="EMBL/GenBank/DDBJ databases">
        <title>NovoSphingobium album sp. nov. isolated from polycyclic aromatic hydrocarbons- and heavy-metal polluted soil.</title>
        <authorList>
            <person name="Liu Z."/>
            <person name="Wang K."/>
        </authorList>
    </citation>
    <scope>NUCLEOTIDE SEQUENCE [LARGE SCALE GENOMIC DNA]</scope>
    <source>
        <strain evidence="3 4">H3SJ31-1</strain>
    </source>
</reference>
<dbReference type="Gene3D" id="1.20.1250.20">
    <property type="entry name" value="MFS general substrate transporter like domains"/>
    <property type="match status" value="2"/>
</dbReference>
<evidence type="ECO:0000313" key="4">
    <source>
        <dbReference type="Proteomes" id="UP001216253"/>
    </source>
</evidence>
<accession>A0ABT5WN69</accession>
<dbReference type="PANTHER" id="PTHR11328:SF24">
    <property type="entry name" value="MAJOR FACILITATOR SUPERFAMILY (MFS) PROFILE DOMAIN-CONTAINING PROTEIN"/>
    <property type="match status" value="1"/>
</dbReference>
<feature type="transmembrane region" description="Helical" evidence="2">
    <location>
        <begin position="122"/>
        <end position="140"/>
    </location>
</feature>
<organism evidence="3 4">
    <name type="scientific">Novosphingobium album</name>
    <name type="common">ex Liu et al. 2023</name>
    <dbReference type="NCBI Taxonomy" id="3031130"/>
    <lineage>
        <taxon>Bacteria</taxon>
        <taxon>Pseudomonadati</taxon>
        <taxon>Pseudomonadota</taxon>
        <taxon>Alphaproteobacteria</taxon>
        <taxon>Sphingomonadales</taxon>
        <taxon>Sphingomonadaceae</taxon>
        <taxon>Novosphingobium</taxon>
    </lineage>
</organism>
<feature type="transmembrane region" description="Helical" evidence="2">
    <location>
        <begin position="255"/>
        <end position="275"/>
    </location>
</feature>
<gene>
    <name evidence="3" type="ORF">PYV00_07125</name>
</gene>
<keyword evidence="2" id="KW-1133">Transmembrane helix</keyword>
<dbReference type="PANTHER" id="PTHR11328">
    <property type="entry name" value="MAJOR FACILITATOR SUPERFAMILY DOMAIN-CONTAINING PROTEIN"/>
    <property type="match status" value="1"/>
</dbReference>
<sequence length="468" mass="49654">MATSFASTTFSPAPARGRPARDLATARLVGFSTLAAPIAAAQVPITNFLPAIYAQEFGISLAVLGTIFLVERLWGAFADPLVGALSDRTRSRFGRRKPWIAAGGVLYGLATIALFFPPAGIASRYLGIALFAFYLGWSMIQIPYLAWSGEISGEYHERTRIATYVTVAGSIALLLVLLLPALIEQVRPQDGTLKLAAMGSVILLTLLPAAWLTLRAFPEAPVVPVSGPRERPGLVATLRFVLGEKLLLRVLLSDLAVTFGQGVRGTLFLFVVSFYMGLPQWGALLMLSQFVFGIAAGPIWMTIARRFGKHRTAIAGELAQVAINLGLLAIAPGTLALLIGLTVAQGLAQGSGNLMLRAMVADIADHHRLRTGHDRTALFFSSFSLSMKAGTALAVGIALPLVALAGFDPAAARNSPQALQVLLVIFALGPALAHLCSAALLRGFPLDEEAHAAVRRELDRRRAHAAAA</sequence>
<feature type="transmembrane region" description="Helical" evidence="2">
    <location>
        <begin position="389"/>
        <end position="407"/>
    </location>
</feature>
<feature type="transmembrane region" description="Helical" evidence="2">
    <location>
        <begin position="325"/>
        <end position="348"/>
    </location>
</feature>
<keyword evidence="4" id="KW-1185">Reference proteome</keyword>
<comment type="similarity">
    <text evidence="1">Belongs to the sodium:galactoside symporter (TC 2.A.2) family.</text>
</comment>
<dbReference type="InterPro" id="IPR039672">
    <property type="entry name" value="MFS_2"/>
</dbReference>
<evidence type="ECO:0000256" key="2">
    <source>
        <dbReference type="SAM" id="Phobius"/>
    </source>
</evidence>
<feature type="transmembrane region" description="Helical" evidence="2">
    <location>
        <begin position="195"/>
        <end position="214"/>
    </location>
</feature>